<dbReference type="SUPFAM" id="SSF52833">
    <property type="entry name" value="Thioredoxin-like"/>
    <property type="match status" value="1"/>
</dbReference>
<comment type="caution">
    <text evidence="3">The sequence shown here is derived from an EMBL/GenBank/DDBJ whole genome shotgun (WGS) entry which is preliminary data.</text>
</comment>
<protein>
    <submittedName>
        <fullName evidence="3">Glutathione S-transferase</fullName>
    </submittedName>
</protein>
<dbReference type="EMBL" id="PVLF01000003">
    <property type="protein sequence ID" value="PRH83294.1"/>
    <property type="molecule type" value="Genomic_DNA"/>
</dbReference>
<name>A0A2P6MBD0_9GAMM</name>
<dbReference type="PANTHER" id="PTHR44051:SF21">
    <property type="entry name" value="GLUTATHIONE S-TRANSFERASE FAMILY PROTEIN"/>
    <property type="match status" value="1"/>
</dbReference>
<feature type="domain" description="GST C-terminal" evidence="2">
    <location>
        <begin position="86"/>
        <end position="210"/>
    </location>
</feature>
<dbReference type="Proteomes" id="UP000241736">
    <property type="component" value="Unassembled WGS sequence"/>
</dbReference>
<dbReference type="RefSeq" id="WP_106989672.1">
    <property type="nucleotide sequence ID" value="NZ_KZ679085.1"/>
</dbReference>
<dbReference type="Gene3D" id="1.20.1050.10">
    <property type="match status" value="1"/>
</dbReference>
<sequence>MYTLYYSPGAASLVVHWLLIESGARHELRRLDLAAGDHKRPEYLALNPAGLVPTLLIHGEPVTEAAGLLLHLADAHPNFGLAPEPGSVERAKYYQWVLHLANTLQPAFRAWFYPQEAAGEAHAEAARTRARERIEACWDQIEAHLARRGPYLLGPSVSAADFLLTMLMRWSRNMPRPATDWPQLGALAQRMKARPSFRVLYEREGLSDWA</sequence>
<dbReference type="CDD" id="cd03057">
    <property type="entry name" value="GST_N_Beta"/>
    <property type="match status" value="1"/>
</dbReference>
<keyword evidence="4" id="KW-1185">Reference proteome</keyword>
<dbReference type="CDD" id="cd03188">
    <property type="entry name" value="GST_C_Beta"/>
    <property type="match status" value="1"/>
</dbReference>
<feature type="domain" description="GST N-terminal" evidence="1">
    <location>
        <begin position="1"/>
        <end position="80"/>
    </location>
</feature>
<evidence type="ECO:0000259" key="2">
    <source>
        <dbReference type="PROSITE" id="PS50405"/>
    </source>
</evidence>
<dbReference type="InterPro" id="IPR040079">
    <property type="entry name" value="Glutathione_S-Trfase"/>
</dbReference>
<evidence type="ECO:0000313" key="3">
    <source>
        <dbReference type="EMBL" id="PRH83294.1"/>
    </source>
</evidence>
<gene>
    <name evidence="3" type="ORF">C6N40_03860</name>
</gene>
<dbReference type="PANTHER" id="PTHR44051">
    <property type="entry name" value="GLUTATHIONE S-TRANSFERASE-RELATED"/>
    <property type="match status" value="1"/>
</dbReference>
<dbReference type="SFLD" id="SFLDG00358">
    <property type="entry name" value="Main_(cytGST)"/>
    <property type="match status" value="1"/>
</dbReference>
<dbReference type="GO" id="GO:0016740">
    <property type="term" value="F:transferase activity"/>
    <property type="evidence" value="ECO:0007669"/>
    <property type="project" value="UniProtKB-KW"/>
</dbReference>
<dbReference type="Pfam" id="PF02798">
    <property type="entry name" value="GST_N"/>
    <property type="match status" value="1"/>
</dbReference>
<dbReference type="SFLD" id="SFLDG01150">
    <property type="entry name" value="Main.1:_Beta-like"/>
    <property type="match status" value="1"/>
</dbReference>
<dbReference type="SUPFAM" id="SSF47616">
    <property type="entry name" value="GST C-terminal domain-like"/>
    <property type="match status" value="1"/>
</dbReference>
<dbReference type="InterPro" id="IPR036249">
    <property type="entry name" value="Thioredoxin-like_sf"/>
</dbReference>
<keyword evidence="3" id="KW-0808">Transferase</keyword>
<dbReference type="SFLD" id="SFLDS00019">
    <property type="entry name" value="Glutathione_Transferase_(cytos"/>
    <property type="match status" value="1"/>
</dbReference>
<dbReference type="InterPro" id="IPR010987">
    <property type="entry name" value="Glutathione-S-Trfase_C-like"/>
</dbReference>
<evidence type="ECO:0000313" key="4">
    <source>
        <dbReference type="Proteomes" id="UP000241736"/>
    </source>
</evidence>
<dbReference type="Pfam" id="PF13410">
    <property type="entry name" value="GST_C_2"/>
    <property type="match status" value="1"/>
</dbReference>
<dbReference type="InterPro" id="IPR004045">
    <property type="entry name" value="Glutathione_S-Trfase_N"/>
</dbReference>
<organism evidence="3 4">
    <name type="scientific">Arenimonas caeni</name>
    <dbReference type="NCBI Taxonomy" id="2058085"/>
    <lineage>
        <taxon>Bacteria</taxon>
        <taxon>Pseudomonadati</taxon>
        <taxon>Pseudomonadota</taxon>
        <taxon>Gammaproteobacteria</taxon>
        <taxon>Lysobacterales</taxon>
        <taxon>Lysobacteraceae</taxon>
        <taxon>Arenimonas</taxon>
    </lineage>
</organism>
<dbReference type="Gene3D" id="3.40.30.10">
    <property type="entry name" value="Glutaredoxin"/>
    <property type="match status" value="1"/>
</dbReference>
<accession>A0A2P6MBD0</accession>
<dbReference type="OrthoDB" id="5740960at2"/>
<dbReference type="PROSITE" id="PS50405">
    <property type="entry name" value="GST_CTER"/>
    <property type="match status" value="1"/>
</dbReference>
<proteinExistence type="predicted"/>
<dbReference type="PROSITE" id="PS50404">
    <property type="entry name" value="GST_NTER"/>
    <property type="match status" value="1"/>
</dbReference>
<dbReference type="InterPro" id="IPR036282">
    <property type="entry name" value="Glutathione-S-Trfase_C_sf"/>
</dbReference>
<evidence type="ECO:0000259" key="1">
    <source>
        <dbReference type="PROSITE" id="PS50404"/>
    </source>
</evidence>
<reference evidence="3 4" key="1">
    <citation type="submission" date="2018-03" db="EMBL/GenBank/DDBJ databases">
        <title>Arenimonas caeni sp. nov., isolated from activated sludge.</title>
        <authorList>
            <person name="Liu H."/>
        </authorList>
    </citation>
    <scope>NUCLEOTIDE SEQUENCE [LARGE SCALE GENOMIC DNA]</scope>
    <source>
        <strain evidence="4">z29</strain>
    </source>
</reference>
<dbReference type="AlphaFoldDB" id="A0A2P6MBD0"/>